<feature type="compositionally biased region" description="Basic and acidic residues" evidence="1">
    <location>
        <begin position="339"/>
        <end position="348"/>
    </location>
</feature>
<name>A0A3P3R8X2_9EURY</name>
<feature type="region of interest" description="Disordered" evidence="1">
    <location>
        <begin position="1"/>
        <end position="32"/>
    </location>
</feature>
<feature type="compositionally biased region" description="Polar residues" evidence="1">
    <location>
        <begin position="242"/>
        <end position="254"/>
    </location>
</feature>
<dbReference type="Proteomes" id="UP000282322">
    <property type="component" value="Unassembled WGS sequence"/>
</dbReference>
<feature type="region of interest" description="Disordered" evidence="1">
    <location>
        <begin position="334"/>
        <end position="360"/>
    </location>
</feature>
<feature type="compositionally biased region" description="Polar residues" evidence="1">
    <location>
        <begin position="349"/>
        <end position="360"/>
    </location>
</feature>
<feature type="region of interest" description="Disordered" evidence="1">
    <location>
        <begin position="145"/>
        <end position="164"/>
    </location>
</feature>
<dbReference type="AlphaFoldDB" id="A0A3P3R8X2"/>
<dbReference type="RefSeq" id="WP_124955477.1">
    <property type="nucleotide sequence ID" value="NZ_RRCH01000028.1"/>
</dbReference>
<feature type="region of interest" description="Disordered" evidence="1">
    <location>
        <begin position="242"/>
        <end position="269"/>
    </location>
</feature>
<evidence type="ECO:0000256" key="1">
    <source>
        <dbReference type="SAM" id="MobiDB-lite"/>
    </source>
</evidence>
<evidence type="ECO:0000313" key="3">
    <source>
        <dbReference type="Proteomes" id="UP000282322"/>
    </source>
</evidence>
<dbReference type="EMBL" id="RRCH01000028">
    <property type="protein sequence ID" value="RRJ29488.1"/>
    <property type="molecule type" value="Genomic_DNA"/>
</dbReference>
<feature type="compositionally biased region" description="Basic and acidic residues" evidence="1">
    <location>
        <begin position="9"/>
        <end position="19"/>
    </location>
</feature>
<dbReference type="OrthoDB" id="202842at2157"/>
<gene>
    <name evidence="2" type="ORF">EIK79_12670</name>
</gene>
<protein>
    <submittedName>
        <fullName evidence="2">Uncharacterized protein</fullName>
    </submittedName>
</protein>
<reference evidence="2 3" key="1">
    <citation type="submission" date="2018-11" db="EMBL/GenBank/DDBJ databases">
        <title>Taxonoimc description of Halomarina strain SPP-AMP-1.</title>
        <authorList>
            <person name="Pal Y."/>
            <person name="Srinivasana K."/>
            <person name="Verma A."/>
            <person name="Kumar P."/>
        </authorList>
    </citation>
    <scope>NUCLEOTIDE SEQUENCE [LARGE SCALE GENOMIC DNA]</scope>
    <source>
        <strain evidence="2 3">SPP-AMP-1</strain>
    </source>
</reference>
<proteinExistence type="predicted"/>
<evidence type="ECO:0000313" key="2">
    <source>
        <dbReference type="EMBL" id="RRJ29488.1"/>
    </source>
</evidence>
<sequence>MPQGKHGGKRDESSEHIEQSPEQTSGGSSSLTGFQRRKFLKGIGIAGLGTFSVTGISSSTSADSNDGMDVEGDNVYLVFGADTSSDNLDSWLNKRMDDVSSNSSTPYLRYQDVSQLNVAVRGLAVSISIDGGEAQALQRTIQKNSNFQAGEDPRSMSESNEEREETFTNIGNIYVILAEETEQHKFNGWHVSGETYQPDYNENTEIDQEQDVDQINFSLQAAAISIAEGGSRSRARQQNFQKNKNLQAASAFSENSKKDHRYRGESLNSQSQVVNQANISLQGVAIAIAVGEGSVAKALQVSRQINKNAQIKDGPVAFEPMSIKEFAANAEMDGDYSDSDVKRAKDGSSQRNNRGDTNGIAQFQDSFQTNINAQLLALAVAIDESEANATQASYQGNFNAQILESNGNNVRPESTELVTAMNGKKMKDGAWGADYKKKDNPIENNSIENFTQAQVVRQLNVNAQFLAVAVAIGQGAATAEQLNFQRNKNVQVCKTDGDVKRDKKKRKVDC</sequence>
<accession>A0A3P3R8X2</accession>
<feature type="compositionally biased region" description="Polar residues" evidence="1">
    <location>
        <begin position="20"/>
        <end position="32"/>
    </location>
</feature>
<keyword evidence="3" id="KW-1185">Reference proteome</keyword>
<organism evidence="2 3">
    <name type="scientific">Halocatena pleomorpha</name>
    <dbReference type="NCBI Taxonomy" id="1785090"/>
    <lineage>
        <taxon>Archaea</taxon>
        <taxon>Methanobacteriati</taxon>
        <taxon>Methanobacteriota</taxon>
        <taxon>Stenosarchaea group</taxon>
        <taxon>Halobacteria</taxon>
        <taxon>Halobacteriales</taxon>
        <taxon>Natronomonadaceae</taxon>
        <taxon>Halocatena</taxon>
    </lineage>
</organism>
<comment type="caution">
    <text evidence="2">The sequence shown here is derived from an EMBL/GenBank/DDBJ whole genome shotgun (WGS) entry which is preliminary data.</text>
</comment>